<dbReference type="GO" id="GO:0016491">
    <property type="term" value="F:oxidoreductase activity"/>
    <property type="evidence" value="ECO:0007669"/>
    <property type="project" value="UniProtKB-KW"/>
</dbReference>
<accession>A0A0J6ZKW2</accession>
<evidence type="ECO:0000256" key="3">
    <source>
        <dbReference type="RuleBase" id="RU000363"/>
    </source>
</evidence>
<dbReference type="RefSeq" id="WP_048515320.1">
    <property type="nucleotide sequence ID" value="NZ_FUXD01000004.1"/>
</dbReference>
<dbReference type="InterPro" id="IPR036291">
    <property type="entry name" value="NAD(P)-bd_dom_sf"/>
</dbReference>
<dbReference type="PANTHER" id="PTHR42901">
    <property type="entry name" value="ALCOHOL DEHYDROGENASE"/>
    <property type="match status" value="1"/>
</dbReference>
<name>A0A0J6ZKW2_9FIRM</name>
<dbReference type="EMBL" id="LEKT01000061">
    <property type="protein sequence ID" value="KMO85481.1"/>
    <property type="molecule type" value="Genomic_DNA"/>
</dbReference>
<dbReference type="PATRIC" id="fig|1122219.3.peg.2850"/>
<dbReference type="InParanoid" id="A0A0J6ZKW2"/>
<dbReference type="OrthoDB" id="9808814at2"/>
<comment type="similarity">
    <text evidence="1 3">Belongs to the short-chain dehydrogenases/reductases (SDR) family.</text>
</comment>
<protein>
    <submittedName>
        <fullName evidence="4">Oxidoreductase</fullName>
    </submittedName>
</protein>
<dbReference type="PANTHER" id="PTHR42901:SF1">
    <property type="entry name" value="ALCOHOL DEHYDROGENASE"/>
    <property type="match status" value="1"/>
</dbReference>
<evidence type="ECO:0000256" key="2">
    <source>
        <dbReference type="ARBA" id="ARBA00023002"/>
    </source>
</evidence>
<sequence>MIEKSKAYTVITGASSGIGYETARAFAARGKNLIIIARRRHRLKMLQDELLRHHPDLKVVVHEADISVLGQAHQLYDDLKQYPLETWVNNAGFGNYASVAQQELEKITTMVHLNIEALTILSSLFVREYCDVAGTQLINVSSAGGYTIVPNAVTYCAAKFYVSAFTEGLAHELQEAQKPMQAKVLAPAATQTEFGCVANGVCEYDYDVSFSRYHTSRQMAGFLLELYDSDRVVGVVDRETFQFKLCGPLFSYAGSSASNQQFMDKNIK</sequence>
<evidence type="ECO:0000256" key="1">
    <source>
        <dbReference type="ARBA" id="ARBA00006484"/>
    </source>
</evidence>
<dbReference type="AlphaFoldDB" id="A0A0J6ZKW2"/>
<gene>
    <name evidence="4" type="ORF">AB840_13220</name>
</gene>
<organism evidence="4 5">
    <name type="scientific">Megasphaera cerevisiae DSM 20462</name>
    <dbReference type="NCBI Taxonomy" id="1122219"/>
    <lineage>
        <taxon>Bacteria</taxon>
        <taxon>Bacillati</taxon>
        <taxon>Bacillota</taxon>
        <taxon>Negativicutes</taxon>
        <taxon>Veillonellales</taxon>
        <taxon>Veillonellaceae</taxon>
        <taxon>Megasphaera</taxon>
    </lineage>
</organism>
<evidence type="ECO:0000313" key="5">
    <source>
        <dbReference type="Proteomes" id="UP000036503"/>
    </source>
</evidence>
<comment type="caution">
    <text evidence="4">The sequence shown here is derived from an EMBL/GenBank/DDBJ whole genome shotgun (WGS) entry which is preliminary data.</text>
</comment>
<dbReference type="PROSITE" id="PS00061">
    <property type="entry name" value="ADH_SHORT"/>
    <property type="match status" value="1"/>
</dbReference>
<dbReference type="Proteomes" id="UP000036503">
    <property type="component" value="Unassembled WGS sequence"/>
</dbReference>
<dbReference type="STRING" id="39029.BSR42_04590"/>
<proteinExistence type="inferred from homology"/>
<dbReference type="InterPro" id="IPR020904">
    <property type="entry name" value="Sc_DH/Rdtase_CS"/>
</dbReference>
<dbReference type="CDD" id="cd05233">
    <property type="entry name" value="SDR_c"/>
    <property type="match status" value="1"/>
</dbReference>
<dbReference type="Gene3D" id="3.40.50.720">
    <property type="entry name" value="NAD(P)-binding Rossmann-like Domain"/>
    <property type="match status" value="1"/>
</dbReference>
<dbReference type="PRINTS" id="PR00081">
    <property type="entry name" value="GDHRDH"/>
</dbReference>
<keyword evidence="5" id="KW-1185">Reference proteome</keyword>
<dbReference type="PRINTS" id="PR00080">
    <property type="entry name" value="SDRFAMILY"/>
</dbReference>
<dbReference type="Pfam" id="PF00106">
    <property type="entry name" value="adh_short"/>
    <property type="match status" value="1"/>
</dbReference>
<reference evidence="4 5" key="1">
    <citation type="submission" date="2015-06" db="EMBL/GenBank/DDBJ databases">
        <title>Draft genome sequence of beer spoilage bacterium Megasphaera cerevisiae type strain 20462.</title>
        <authorList>
            <person name="Kutumbaka K."/>
            <person name="Pasmowitz J."/>
            <person name="Mategko J."/>
            <person name="Reyes D."/>
            <person name="Friedrich A."/>
            <person name="Han S."/>
            <person name="Martens-Habbena W."/>
            <person name="Neal-McKinney J."/>
            <person name="Janagama H.K."/>
            <person name="Nadala C."/>
            <person name="Samadpour M."/>
        </authorList>
    </citation>
    <scope>NUCLEOTIDE SEQUENCE [LARGE SCALE GENOMIC DNA]</scope>
    <source>
        <strain evidence="4 5">DSM 20462</strain>
    </source>
</reference>
<dbReference type="InterPro" id="IPR002347">
    <property type="entry name" value="SDR_fam"/>
</dbReference>
<dbReference type="SUPFAM" id="SSF51735">
    <property type="entry name" value="NAD(P)-binding Rossmann-fold domains"/>
    <property type="match status" value="1"/>
</dbReference>
<evidence type="ECO:0000313" key="4">
    <source>
        <dbReference type="EMBL" id="KMO85481.1"/>
    </source>
</evidence>
<keyword evidence="2" id="KW-0560">Oxidoreductase</keyword>